<feature type="region of interest" description="Disordered" evidence="1">
    <location>
        <begin position="1"/>
        <end position="44"/>
    </location>
</feature>
<feature type="transmembrane region" description="Helical" evidence="2">
    <location>
        <begin position="118"/>
        <end position="140"/>
    </location>
</feature>
<protein>
    <submittedName>
        <fullName evidence="4">DUF4190 domain-containing protein</fullName>
    </submittedName>
</protein>
<feature type="transmembrane region" description="Helical" evidence="2">
    <location>
        <begin position="72"/>
        <end position="97"/>
    </location>
</feature>
<evidence type="ECO:0000256" key="2">
    <source>
        <dbReference type="SAM" id="Phobius"/>
    </source>
</evidence>
<gene>
    <name evidence="4" type="ORF">GCM10010357_57750</name>
</gene>
<name>A0ABN0Z2F9_9ACTN</name>
<proteinExistence type="predicted"/>
<evidence type="ECO:0000256" key="1">
    <source>
        <dbReference type="SAM" id="MobiDB-lite"/>
    </source>
</evidence>
<keyword evidence="2" id="KW-1133">Transmembrane helix</keyword>
<evidence type="ECO:0000313" key="4">
    <source>
        <dbReference type="EMBL" id="GAA0428560.1"/>
    </source>
</evidence>
<dbReference type="Pfam" id="PF13828">
    <property type="entry name" value="DUF4190"/>
    <property type="match status" value="1"/>
</dbReference>
<sequence>MSGYGQNPYGPPSPQQPQQPPQQPGYGYPAANSAPYQGGYPTAPPVQPYGAAPYPPAQPSNGMGTAGLVTGLIGAICSAVVFLWFFGIILGILGIVFGGVGRSKVSKGEATNRGAATAGIVLGILGLILPLVYLAIAAAIGSSMV</sequence>
<feature type="compositionally biased region" description="Pro residues" evidence="1">
    <location>
        <begin position="9"/>
        <end position="23"/>
    </location>
</feature>
<keyword evidence="2" id="KW-0472">Membrane</keyword>
<comment type="caution">
    <text evidence="4">The sequence shown here is derived from an EMBL/GenBank/DDBJ whole genome shotgun (WGS) entry which is preliminary data.</text>
</comment>
<evidence type="ECO:0000313" key="5">
    <source>
        <dbReference type="Proteomes" id="UP001500879"/>
    </source>
</evidence>
<organism evidence="4 5">
    <name type="scientific">Streptomyces luteireticuli</name>
    <dbReference type="NCBI Taxonomy" id="173858"/>
    <lineage>
        <taxon>Bacteria</taxon>
        <taxon>Bacillati</taxon>
        <taxon>Actinomycetota</taxon>
        <taxon>Actinomycetes</taxon>
        <taxon>Kitasatosporales</taxon>
        <taxon>Streptomycetaceae</taxon>
        <taxon>Streptomyces</taxon>
    </lineage>
</organism>
<keyword evidence="2" id="KW-0812">Transmembrane</keyword>
<feature type="domain" description="DUF4190" evidence="3">
    <location>
        <begin position="75"/>
        <end position="132"/>
    </location>
</feature>
<accession>A0ABN0Z2F9</accession>
<dbReference type="Proteomes" id="UP001500879">
    <property type="component" value="Unassembled WGS sequence"/>
</dbReference>
<dbReference type="InterPro" id="IPR025241">
    <property type="entry name" value="DUF4190"/>
</dbReference>
<evidence type="ECO:0000259" key="3">
    <source>
        <dbReference type="Pfam" id="PF13828"/>
    </source>
</evidence>
<reference evidence="4 5" key="1">
    <citation type="journal article" date="2019" name="Int. J. Syst. Evol. Microbiol.">
        <title>The Global Catalogue of Microorganisms (GCM) 10K type strain sequencing project: providing services to taxonomists for standard genome sequencing and annotation.</title>
        <authorList>
            <consortium name="The Broad Institute Genomics Platform"/>
            <consortium name="The Broad Institute Genome Sequencing Center for Infectious Disease"/>
            <person name="Wu L."/>
            <person name="Ma J."/>
        </authorList>
    </citation>
    <scope>NUCLEOTIDE SEQUENCE [LARGE SCALE GENOMIC DNA]</scope>
    <source>
        <strain evidence="4 5">JCM 4788</strain>
    </source>
</reference>
<dbReference type="EMBL" id="BAAABX010000061">
    <property type="protein sequence ID" value="GAA0428560.1"/>
    <property type="molecule type" value="Genomic_DNA"/>
</dbReference>
<keyword evidence="5" id="KW-1185">Reference proteome</keyword>